<evidence type="ECO:0000256" key="3">
    <source>
        <dbReference type="ARBA" id="ARBA00022448"/>
    </source>
</evidence>
<gene>
    <name evidence="7" type="ORF">ADS79_10485</name>
    <name evidence="6" type="ORF">BRE01_65970</name>
</gene>
<dbReference type="PROSITE" id="PS01040">
    <property type="entry name" value="SBP_BACTERIAL_5"/>
    <property type="match status" value="1"/>
</dbReference>
<name>A0A0K9YUD1_9BACL</name>
<dbReference type="AlphaFoldDB" id="A0A0K9YUD1"/>
<dbReference type="GO" id="GO:1904680">
    <property type="term" value="F:peptide transmembrane transporter activity"/>
    <property type="evidence" value="ECO:0007669"/>
    <property type="project" value="TreeGrafter"/>
</dbReference>
<reference evidence="8" key="1">
    <citation type="submission" date="2015-07" db="EMBL/GenBank/DDBJ databases">
        <title>Genome sequencing project for genomic taxonomy and phylogenomics of Bacillus-like bacteria.</title>
        <authorList>
            <person name="Liu B."/>
            <person name="Wang J."/>
            <person name="Zhu Y."/>
            <person name="Liu G."/>
            <person name="Chen Q."/>
            <person name="Chen Z."/>
            <person name="Lan J."/>
            <person name="Che J."/>
            <person name="Ge C."/>
            <person name="Shi H."/>
            <person name="Pan Z."/>
            <person name="Liu X."/>
        </authorList>
    </citation>
    <scope>NUCLEOTIDE SEQUENCE [LARGE SCALE GENOMIC DNA]</scope>
    <source>
        <strain evidence="8">DSM 9887</strain>
    </source>
</reference>
<dbReference type="Gene3D" id="3.10.105.10">
    <property type="entry name" value="Dipeptide-binding Protein, Domain 3"/>
    <property type="match status" value="1"/>
</dbReference>
<accession>A0A0K9YUD1</accession>
<dbReference type="InterPro" id="IPR039424">
    <property type="entry name" value="SBP_5"/>
</dbReference>
<comment type="similarity">
    <text evidence="2">Belongs to the bacterial solute-binding protein 5 family.</text>
</comment>
<dbReference type="EMBL" id="BJON01000036">
    <property type="protein sequence ID" value="GED72895.1"/>
    <property type="molecule type" value="Genomic_DNA"/>
</dbReference>
<dbReference type="GO" id="GO:0042597">
    <property type="term" value="C:periplasmic space"/>
    <property type="evidence" value="ECO:0007669"/>
    <property type="project" value="UniProtKB-ARBA"/>
</dbReference>
<protein>
    <submittedName>
        <fullName evidence="6">Peptide ABC transporter substrate-binding protein</fullName>
    </submittedName>
</protein>
<proteinExistence type="inferred from homology"/>
<dbReference type="Gene3D" id="3.90.76.10">
    <property type="entry name" value="Dipeptide-binding Protein, Domain 1"/>
    <property type="match status" value="1"/>
</dbReference>
<evidence type="ECO:0000259" key="5">
    <source>
        <dbReference type="Pfam" id="PF00496"/>
    </source>
</evidence>
<dbReference type="Pfam" id="PF00496">
    <property type="entry name" value="SBP_bac_5"/>
    <property type="match status" value="1"/>
</dbReference>
<comment type="subcellular location">
    <subcellularLocation>
        <location evidence="1">Cell membrane</location>
        <topology evidence="1">Lipid-anchor</topology>
    </subcellularLocation>
</comment>
<dbReference type="GO" id="GO:0043190">
    <property type="term" value="C:ATP-binding cassette (ABC) transporter complex"/>
    <property type="evidence" value="ECO:0007669"/>
    <property type="project" value="InterPro"/>
</dbReference>
<dbReference type="InterPro" id="IPR023765">
    <property type="entry name" value="SBP_5_CS"/>
</dbReference>
<reference evidence="6 9" key="3">
    <citation type="submission" date="2019-06" db="EMBL/GenBank/DDBJ databases">
        <title>Whole genome shotgun sequence of Brevibacillus reuszeri NBRC 15719.</title>
        <authorList>
            <person name="Hosoyama A."/>
            <person name="Uohara A."/>
            <person name="Ohji S."/>
            <person name="Ichikawa N."/>
        </authorList>
    </citation>
    <scope>NUCLEOTIDE SEQUENCE [LARGE SCALE GENOMIC DNA]</scope>
    <source>
        <strain evidence="6 9">NBRC 15719</strain>
    </source>
</reference>
<dbReference type="Proteomes" id="UP000319578">
    <property type="component" value="Unassembled WGS sequence"/>
</dbReference>
<dbReference type="RefSeq" id="WP_049738362.1">
    <property type="nucleotide sequence ID" value="NZ_BJON01000036.1"/>
</dbReference>
<evidence type="ECO:0000256" key="2">
    <source>
        <dbReference type="ARBA" id="ARBA00005695"/>
    </source>
</evidence>
<comment type="caution">
    <text evidence="7">The sequence shown here is derived from an EMBL/GenBank/DDBJ whole genome shotgun (WGS) entry which is preliminary data.</text>
</comment>
<reference evidence="7" key="2">
    <citation type="submission" date="2015-07" db="EMBL/GenBank/DDBJ databases">
        <title>MeaNS - Measles Nucleotide Surveillance Program.</title>
        <authorList>
            <person name="Tran T."/>
            <person name="Druce J."/>
        </authorList>
    </citation>
    <scope>NUCLEOTIDE SEQUENCE</scope>
    <source>
        <strain evidence="7">DSM 9887</strain>
    </source>
</reference>
<dbReference type="PANTHER" id="PTHR30290:SF9">
    <property type="entry name" value="OLIGOPEPTIDE-BINDING PROTEIN APPA"/>
    <property type="match status" value="1"/>
</dbReference>
<organism evidence="7 8">
    <name type="scientific">Brevibacillus reuszeri</name>
    <dbReference type="NCBI Taxonomy" id="54915"/>
    <lineage>
        <taxon>Bacteria</taxon>
        <taxon>Bacillati</taxon>
        <taxon>Bacillota</taxon>
        <taxon>Bacilli</taxon>
        <taxon>Bacillales</taxon>
        <taxon>Paenibacillaceae</taxon>
        <taxon>Brevibacillus</taxon>
    </lineage>
</organism>
<evidence type="ECO:0000313" key="7">
    <source>
        <dbReference type="EMBL" id="KNB72313.1"/>
    </source>
</evidence>
<dbReference type="GO" id="GO:0015833">
    <property type="term" value="P:peptide transport"/>
    <property type="evidence" value="ECO:0007669"/>
    <property type="project" value="TreeGrafter"/>
</dbReference>
<sequence length="536" mass="59740">MKKGAKSLVSLSIILLMLAVSVLSGCAKSSGGSRMLTISESTDPGTADVQLTTSEYTLPLNIYDRLVEAKTVSPGKSELVPGLAESWDVSPDGLVYTFHLRKNVKFHNGEIFKADDVLFTFDRMLNPATKALNTDFLDMIAGAKERMDGKADSVSGIKVIDDNTIEITLAEAFAPFVANLATPPGSIYNRKATTEAGDQFGIEPSKTIGTGPFSLKSWTLNDTIVLASNPDYYQGAPKFDGIEMKIVPDAETKRIMFETGKLDIFDLSSSASQIPQFRDNDKWKNNIVKGPIVGTYYYSLNANLKPFDDVRVRKAVQMAVDRQTILDKLYHGEGTLVNGISPPGLLGYNPDLPKIEYNPEKAKALIAEAGYPDGFDMEIAQISDRPTVLQINETVQSMLQKVGIRVKIKQMDESAYFATRKVGELPAYHADWSADYNDPDNFFYTFFSQKNTVARSYNYKNLDVNEKLLKARTMVNQEERVKIYQDLEKIIAQDDAAWIPLFALNKLFVVQPRVKNFQVSWNGWTSMNYYGIEITE</sequence>
<dbReference type="SUPFAM" id="SSF53850">
    <property type="entry name" value="Periplasmic binding protein-like II"/>
    <property type="match status" value="1"/>
</dbReference>
<dbReference type="EMBL" id="LGIQ01000007">
    <property type="protein sequence ID" value="KNB72313.1"/>
    <property type="molecule type" value="Genomic_DNA"/>
</dbReference>
<dbReference type="PIRSF" id="PIRSF002741">
    <property type="entry name" value="MppA"/>
    <property type="match status" value="1"/>
</dbReference>
<evidence type="ECO:0000313" key="6">
    <source>
        <dbReference type="EMBL" id="GED72895.1"/>
    </source>
</evidence>
<evidence type="ECO:0000313" key="8">
    <source>
        <dbReference type="Proteomes" id="UP000036834"/>
    </source>
</evidence>
<keyword evidence="9" id="KW-1185">Reference proteome</keyword>
<dbReference type="Proteomes" id="UP000036834">
    <property type="component" value="Unassembled WGS sequence"/>
</dbReference>
<evidence type="ECO:0000256" key="1">
    <source>
        <dbReference type="ARBA" id="ARBA00004193"/>
    </source>
</evidence>
<dbReference type="PROSITE" id="PS51257">
    <property type="entry name" value="PROKAR_LIPOPROTEIN"/>
    <property type="match status" value="1"/>
</dbReference>
<dbReference type="InterPro" id="IPR030678">
    <property type="entry name" value="Peptide/Ni-bd"/>
</dbReference>
<feature type="domain" description="Solute-binding protein family 5" evidence="5">
    <location>
        <begin position="78"/>
        <end position="451"/>
    </location>
</feature>
<evidence type="ECO:0000256" key="4">
    <source>
        <dbReference type="ARBA" id="ARBA00022729"/>
    </source>
</evidence>
<dbReference type="InterPro" id="IPR000914">
    <property type="entry name" value="SBP_5_dom"/>
</dbReference>
<dbReference type="Gene3D" id="3.40.190.10">
    <property type="entry name" value="Periplasmic binding protein-like II"/>
    <property type="match status" value="1"/>
</dbReference>
<keyword evidence="3" id="KW-0813">Transport</keyword>
<dbReference type="PANTHER" id="PTHR30290">
    <property type="entry name" value="PERIPLASMIC BINDING COMPONENT OF ABC TRANSPORTER"/>
    <property type="match status" value="1"/>
</dbReference>
<dbReference type="OrthoDB" id="9796817at2"/>
<dbReference type="STRING" id="54915.ADS79_10485"/>
<dbReference type="PATRIC" id="fig|54915.3.peg.1041"/>
<keyword evidence="4" id="KW-0732">Signal</keyword>
<evidence type="ECO:0000313" key="9">
    <source>
        <dbReference type="Proteomes" id="UP000319578"/>
    </source>
</evidence>